<reference evidence="3 4" key="1">
    <citation type="submission" date="2016-10" db="EMBL/GenBank/DDBJ databases">
        <authorList>
            <person name="de Groot N.N."/>
        </authorList>
    </citation>
    <scope>NUCLEOTIDE SEQUENCE [LARGE SCALE GENOMIC DNA]</scope>
    <source>
        <strain evidence="3 4">MP1X4</strain>
    </source>
</reference>
<proteinExistence type="predicted"/>
<accession>A0A1H1XCN8</accession>
<dbReference type="STRING" id="652787.SAMN05216490_2404"/>
<dbReference type="InterPro" id="IPR011006">
    <property type="entry name" value="CheY-like_superfamily"/>
</dbReference>
<dbReference type="Proteomes" id="UP000199679">
    <property type="component" value="Chromosome I"/>
</dbReference>
<dbReference type="SMART" id="SM00448">
    <property type="entry name" value="REC"/>
    <property type="match status" value="1"/>
</dbReference>
<gene>
    <name evidence="3" type="ORF">SAMN05216490_2404</name>
</gene>
<evidence type="ECO:0000313" key="3">
    <source>
        <dbReference type="EMBL" id="SDT06389.1"/>
    </source>
</evidence>
<dbReference type="GO" id="GO:0000160">
    <property type="term" value="P:phosphorelay signal transduction system"/>
    <property type="evidence" value="ECO:0007669"/>
    <property type="project" value="InterPro"/>
</dbReference>
<dbReference type="PANTHER" id="PTHR44520">
    <property type="entry name" value="RESPONSE REGULATOR RCP1-RELATED"/>
    <property type="match status" value="1"/>
</dbReference>
<feature type="domain" description="Response regulatory" evidence="2">
    <location>
        <begin position="2"/>
        <end position="131"/>
    </location>
</feature>
<dbReference type="SUPFAM" id="SSF52172">
    <property type="entry name" value="CheY-like"/>
    <property type="match status" value="1"/>
</dbReference>
<dbReference type="OrthoDB" id="1121174at2"/>
<sequence>MNLFIIDDDPFQHFIMEKMLTPHLTNPVDQVTHSDNADEILKFIEVNRSNADRLPDIIFLDLNMPIMNGWDFLERYKRIQQKITKLIPIYIISSSIDSRDISRLKKYTSVKDYVLKPVTRPALEKIFDTGAANAIQADLNDQ</sequence>
<evidence type="ECO:0000259" key="2">
    <source>
        <dbReference type="PROSITE" id="PS50110"/>
    </source>
</evidence>
<dbReference type="PROSITE" id="PS50110">
    <property type="entry name" value="RESPONSE_REGULATORY"/>
    <property type="match status" value="1"/>
</dbReference>
<dbReference type="CDD" id="cd00156">
    <property type="entry name" value="REC"/>
    <property type="match status" value="1"/>
</dbReference>
<keyword evidence="1" id="KW-0597">Phosphoprotein</keyword>
<dbReference type="Gene3D" id="3.40.50.2300">
    <property type="match status" value="1"/>
</dbReference>
<dbReference type="EMBL" id="LT629740">
    <property type="protein sequence ID" value="SDT06389.1"/>
    <property type="molecule type" value="Genomic_DNA"/>
</dbReference>
<dbReference type="RefSeq" id="WP_091372793.1">
    <property type="nucleotide sequence ID" value="NZ_LT629740.1"/>
</dbReference>
<dbReference type="PANTHER" id="PTHR44520:SF2">
    <property type="entry name" value="RESPONSE REGULATOR RCP1"/>
    <property type="match status" value="1"/>
</dbReference>
<keyword evidence="4" id="KW-1185">Reference proteome</keyword>
<evidence type="ECO:0000256" key="1">
    <source>
        <dbReference type="PROSITE-ProRule" id="PRU00169"/>
    </source>
</evidence>
<dbReference type="Pfam" id="PF00072">
    <property type="entry name" value="Response_reg"/>
    <property type="match status" value="1"/>
</dbReference>
<organism evidence="3 4">
    <name type="scientific">Mucilaginibacter mallensis</name>
    <dbReference type="NCBI Taxonomy" id="652787"/>
    <lineage>
        <taxon>Bacteria</taxon>
        <taxon>Pseudomonadati</taxon>
        <taxon>Bacteroidota</taxon>
        <taxon>Sphingobacteriia</taxon>
        <taxon>Sphingobacteriales</taxon>
        <taxon>Sphingobacteriaceae</taxon>
        <taxon>Mucilaginibacter</taxon>
    </lineage>
</organism>
<dbReference type="InterPro" id="IPR001789">
    <property type="entry name" value="Sig_transdc_resp-reg_receiver"/>
</dbReference>
<protein>
    <submittedName>
        <fullName evidence="3">Response regulator receiver domain-containing protein</fullName>
    </submittedName>
</protein>
<feature type="modified residue" description="4-aspartylphosphate" evidence="1">
    <location>
        <position position="61"/>
    </location>
</feature>
<evidence type="ECO:0000313" key="4">
    <source>
        <dbReference type="Proteomes" id="UP000199679"/>
    </source>
</evidence>
<name>A0A1H1XCN8_MUCMA</name>
<dbReference type="AlphaFoldDB" id="A0A1H1XCN8"/>
<dbReference type="InterPro" id="IPR052893">
    <property type="entry name" value="TCS_response_regulator"/>
</dbReference>